<name>S4NV51_9NEOP</name>
<reference evidence="1" key="1">
    <citation type="journal article" date="2013" name="BMC Genomics">
        <title>Unscrambling butterfly oogenesis.</title>
        <authorList>
            <person name="Carter J.M."/>
            <person name="Baker S.C."/>
            <person name="Pink R."/>
            <person name="Carter D.R."/>
            <person name="Collins A."/>
            <person name="Tomlin J."/>
            <person name="Gibbs M."/>
            <person name="Breuker C.J."/>
        </authorList>
    </citation>
    <scope>NUCLEOTIDE SEQUENCE</scope>
    <source>
        <tissue evidence="1">Ovary</tissue>
    </source>
</reference>
<proteinExistence type="predicted"/>
<evidence type="ECO:0000313" key="1">
    <source>
        <dbReference type="EMBL" id="JAA82651.1"/>
    </source>
</evidence>
<accession>S4NV51</accession>
<dbReference type="AlphaFoldDB" id="S4NV51"/>
<organism evidence="1">
    <name type="scientific">Pararge aegeria</name>
    <name type="common">speckled wood butterfly</name>
    <dbReference type="NCBI Taxonomy" id="116150"/>
    <lineage>
        <taxon>Eukaryota</taxon>
        <taxon>Metazoa</taxon>
        <taxon>Ecdysozoa</taxon>
        <taxon>Arthropoda</taxon>
        <taxon>Hexapoda</taxon>
        <taxon>Insecta</taxon>
        <taxon>Pterygota</taxon>
        <taxon>Neoptera</taxon>
        <taxon>Endopterygota</taxon>
        <taxon>Lepidoptera</taxon>
        <taxon>Glossata</taxon>
        <taxon>Ditrysia</taxon>
        <taxon>Papilionoidea</taxon>
        <taxon>Nymphalidae</taxon>
        <taxon>Satyrinae</taxon>
        <taxon>Satyrini</taxon>
        <taxon>Parargina</taxon>
        <taxon>Pararge</taxon>
    </lineage>
</organism>
<reference evidence="1" key="2">
    <citation type="submission" date="2013-05" db="EMBL/GenBank/DDBJ databases">
        <authorList>
            <person name="Carter J.-M."/>
            <person name="Baker S.C."/>
            <person name="Pink R."/>
            <person name="Carter D.R.F."/>
            <person name="Collins A."/>
            <person name="Tomlin J."/>
            <person name="Gibbs M."/>
            <person name="Breuker C.J."/>
        </authorList>
    </citation>
    <scope>NUCLEOTIDE SEQUENCE</scope>
    <source>
        <tissue evidence="1">Ovary</tissue>
    </source>
</reference>
<protein>
    <submittedName>
        <fullName evidence="1">Uncharacterized protein</fullName>
    </submittedName>
</protein>
<sequence length="91" mass="10543">MQYELTLIFSSQSVWMYERNENSQFFYFWARKNSDSRVTRICAPRRLAARGFIVAPHPAPDDLDGLFLARLNTVICMLGLLSRRTFSPALP</sequence>
<dbReference type="EMBL" id="GAIX01009909">
    <property type="protein sequence ID" value="JAA82651.1"/>
    <property type="molecule type" value="Transcribed_RNA"/>
</dbReference>